<evidence type="ECO:0000313" key="2">
    <source>
        <dbReference type="Proteomes" id="UP001499910"/>
    </source>
</evidence>
<accession>A0ABP9L025</accession>
<organism evidence="1 2">
    <name type="scientific">[Roseibacterium] beibuensis</name>
    <dbReference type="NCBI Taxonomy" id="1193142"/>
    <lineage>
        <taxon>Bacteria</taxon>
        <taxon>Pseudomonadati</taxon>
        <taxon>Pseudomonadota</taxon>
        <taxon>Alphaproteobacteria</taxon>
        <taxon>Rhodobacterales</taxon>
        <taxon>Roseobacteraceae</taxon>
        <taxon>Roseicyclus</taxon>
    </lineage>
</organism>
<reference evidence="2" key="1">
    <citation type="journal article" date="2019" name="Int. J. Syst. Evol. Microbiol.">
        <title>The Global Catalogue of Microorganisms (GCM) 10K type strain sequencing project: providing services to taxonomists for standard genome sequencing and annotation.</title>
        <authorList>
            <consortium name="The Broad Institute Genomics Platform"/>
            <consortium name="The Broad Institute Genome Sequencing Center for Infectious Disease"/>
            <person name="Wu L."/>
            <person name="Ma J."/>
        </authorList>
    </citation>
    <scope>NUCLEOTIDE SEQUENCE [LARGE SCALE GENOMIC DNA]</scope>
    <source>
        <strain evidence="2">JCM 18015</strain>
    </source>
</reference>
<name>A0ABP9L025_9RHOB</name>
<dbReference type="Proteomes" id="UP001499910">
    <property type="component" value="Unassembled WGS sequence"/>
</dbReference>
<dbReference type="EMBL" id="BAABHW010000001">
    <property type="protein sequence ID" value="GAA5068709.1"/>
    <property type="molecule type" value="Genomic_DNA"/>
</dbReference>
<dbReference type="RefSeq" id="WP_345229428.1">
    <property type="nucleotide sequence ID" value="NZ_BAABHW010000001.1"/>
</dbReference>
<evidence type="ECO:0000313" key="1">
    <source>
        <dbReference type="EMBL" id="GAA5068709.1"/>
    </source>
</evidence>
<sequence>MPVDYRVLPEYNLVYVRYSGRAALDESFAVFGKFARDPLATPGQKHFVDLSKVTEIEEDFPKLIALQARKVGEFMRGLAPSMLLYFAPGPVPYAMARMVLRSWEGLDGPTVLVQQDEMMAFSLLGLPEMTLSDLAGRMA</sequence>
<keyword evidence="2" id="KW-1185">Reference proteome</keyword>
<protein>
    <submittedName>
        <fullName evidence="1">Uncharacterized protein</fullName>
    </submittedName>
</protein>
<comment type="caution">
    <text evidence="1">The sequence shown here is derived from an EMBL/GenBank/DDBJ whole genome shotgun (WGS) entry which is preliminary data.</text>
</comment>
<gene>
    <name evidence="1" type="ORF">GCM10023209_09630</name>
</gene>
<proteinExistence type="predicted"/>